<reference evidence="1" key="1">
    <citation type="journal article" date="2019" name="MBio">
        <title>Virus Genomes from Deep Sea Sediments Expand the Ocean Megavirome and Support Independent Origins of Viral Gigantism.</title>
        <authorList>
            <person name="Backstrom D."/>
            <person name="Yutin N."/>
            <person name="Jorgensen S.L."/>
            <person name="Dharamshi J."/>
            <person name="Homa F."/>
            <person name="Zaremba-Niedwiedzka K."/>
            <person name="Spang A."/>
            <person name="Wolf Y.I."/>
            <person name="Koonin E.V."/>
            <person name="Ettema T.J."/>
        </authorList>
    </citation>
    <scope>NUCLEOTIDE SEQUENCE</scope>
</reference>
<dbReference type="EMBL" id="MK500577">
    <property type="protein sequence ID" value="QBK92440.1"/>
    <property type="molecule type" value="Genomic_DNA"/>
</dbReference>
<evidence type="ECO:0000313" key="1">
    <source>
        <dbReference type="EMBL" id="QBK92440.1"/>
    </source>
</evidence>
<gene>
    <name evidence="1" type="ORF">LCPAC401_00780</name>
</gene>
<organism evidence="1">
    <name type="scientific">Pithovirus LCPAC401</name>
    <dbReference type="NCBI Taxonomy" id="2506595"/>
    <lineage>
        <taxon>Viruses</taxon>
        <taxon>Pithoviruses</taxon>
    </lineage>
</organism>
<accession>A0A481ZBB2</accession>
<protein>
    <submittedName>
        <fullName evidence="1">Uncharacterized protein</fullName>
    </submittedName>
</protein>
<sequence length="53" mass="6260">MRTHSDFVAYVENTNQTEFKIIIIPEGDRIIEKSLGKELRFAGEFEFFPLRIL</sequence>
<name>A0A481ZBB2_9VIRU</name>
<proteinExistence type="predicted"/>